<dbReference type="EMBL" id="JAVRRG010000017">
    <property type="protein sequence ID" value="KAK5097654.1"/>
    <property type="molecule type" value="Genomic_DNA"/>
</dbReference>
<dbReference type="InterPro" id="IPR000639">
    <property type="entry name" value="Epox_hydrolase-like"/>
</dbReference>
<feature type="region of interest" description="Disordered" evidence="3">
    <location>
        <begin position="179"/>
        <end position="205"/>
    </location>
</feature>
<evidence type="ECO:0000313" key="5">
    <source>
        <dbReference type="EMBL" id="KAK5097654.1"/>
    </source>
</evidence>
<sequence>MAADMDIIPAQDTPDYTTNPKTLPPLKLPPGVTSRFVDTTSLNFHVLESVPKQVGNTRPPLIVCIHGFPELAYSWRYILPRLADAGYYAIAFDQRGYGRTHSSDLKSIPGHTFRPTNLIKDTITLVHALGYESIHTIVGHDFGAVTATYATLARGSSTSPDFVRSLVLMSHPFKGVPKIPFNTSPNQSLPAPPPQDSDPYASTRDPNVHKALASIPDRPRKHYKWYYCTRPSANEMTHPTGQPLHTFLRGYFHLKSADWSGNHNPPPHPLASWTAGELAKMPHYYIMLRDSTMREAVEQDMADQDPGTYGTNWLSDEDLDVYVEEYTRTGFGPPMNWYRIQTSPEAASDSILYAGRKLNVPMKFVAGRQDWGTYQEPGAVEAMEQHRSVEPECYLGTVIVDGAGHWVNQEQWGRCAEEILDVAGRVKGEPARL</sequence>
<dbReference type="SUPFAM" id="SSF53474">
    <property type="entry name" value="alpha/beta-Hydrolases"/>
    <property type="match status" value="1"/>
</dbReference>
<proteinExistence type="inferred from homology"/>
<evidence type="ECO:0000259" key="4">
    <source>
        <dbReference type="Pfam" id="PF00561"/>
    </source>
</evidence>
<accession>A0ABR0KIT7</accession>
<reference evidence="5 6" key="1">
    <citation type="submission" date="2023-08" db="EMBL/GenBank/DDBJ databases">
        <title>Black Yeasts Isolated from many extreme environments.</title>
        <authorList>
            <person name="Coleine C."/>
            <person name="Stajich J.E."/>
            <person name="Selbmann L."/>
        </authorList>
    </citation>
    <scope>NUCLEOTIDE SEQUENCE [LARGE SCALE GENOMIC DNA]</scope>
    <source>
        <strain evidence="5 6">CCFEE 5885</strain>
    </source>
</reference>
<dbReference type="Proteomes" id="UP001345013">
    <property type="component" value="Unassembled WGS sequence"/>
</dbReference>
<dbReference type="InterPro" id="IPR029058">
    <property type="entry name" value="AB_hydrolase_fold"/>
</dbReference>
<keyword evidence="6" id="KW-1185">Reference proteome</keyword>
<evidence type="ECO:0000256" key="3">
    <source>
        <dbReference type="SAM" id="MobiDB-lite"/>
    </source>
</evidence>
<organism evidence="5 6">
    <name type="scientific">Lithohypha guttulata</name>
    <dbReference type="NCBI Taxonomy" id="1690604"/>
    <lineage>
        <taxon>Eukaryota</taxon>
        <taxon>Fungi</taxon>
        <taxon>Dikarya</taxon>
        <taxon>Ascomycota</taxon>
        <taxon>Pezizomycotina</taxon>
        <taxon>Eurotiomycetes</taxon>
        <taxon>Chaetothyriomycetidae</taxon>
        <taxon>Chaetothyriales</taxon>
        <taxon>Trichomeriaceae</taxon>
        <taxon>Lithohypha</taxon>
    </lineage>
</organism>
<protein>
    <recommendedName>
        <fullName evidence="4">AB hydrolase-1 domain-containing protein</fullName>
    </recommendedName>
</protein>
<dbReference type="PRINTS" id="PR00412">
    <property type="entry name" value="EPOXHYDRLASE"/>
</dbReference>
<comment type="caution">
    <text evidence="5">The sequence shown here is derived from an EMBL/GenBank/DDBJ whole genome shotgun (WGS) entry which is preliminary data.</text>
</comment>
<keyword evidence="1" id="KW-0378">Hydrolase</keyword>
<evidence type="ECO:0000313" key="6">
    <source>
        <dbReference type="Proteomes" id="UP001345013"/>
    </source>
</evidence>
<dbReference type="InterPro" id="IPR000073">
    <property type="entry name" value="AB_hydrolase_1"/>
</dbReference>
<evidence type="ECO:0000256" key="1">
    <source>
        <dbReference type="ARBA" id="ARBA00022801"/>
    </source>
</evidence>
<feature type="domain" description="AB hydrolase-1" evidence="4">
    <location>
        <begin position="60"/>
        <end position="171"/>
    </location>
</feature>
<gene>
    <name evidence="5" type="ORF">LTR24_002120</name>
</gene>
<comment type="similarity">
    <text evidence="2">Belongs to the AB hydrolase superfamily. Epoxide hydrolase family.</text>
</comment>
<evidence type="ECO:0000256" key="2">
    <source>
        <dbReference type="ARBA" id="ARBA00038334"/>
    </source>
</evidence>
<dbReference type="Pfam" id="PF00561">
    <property type="entry name" value="Abhydrolase_1"/>
    <property type="match status" value="1"/>
</dbReference>
<name>A0ABR0KIT7_9EURO</name>
<feature type="region of interest" description="Disordered" evidence="3">
    <location>
        <begin position="1"/>
        <end position="23"/>
    </location>
</feature>
<dbReference type="PANTHER" id="PTHR43329">
    <property type="entry name" value="EPOXIDE HYDROLASE"/>
    <property type="match status" value="1"/>
</dbReference>
<dbReference type="Gene3D" id="3.40.50.1820">
    <property type="entry name" value="alpha/beta hydrolase"/>
    <property type="match status" value="1"/>
</dbReference>